<evidence type="ECO:0000313" key="3">
    <source>
        <dbReference type="Proteomes" id="UP000438760"/>
    </source>
</evidence>
<gene>
    <name evidence="2" type="ORF">GJV76_12650</name>
</gene>
<accession>A0A6I3LHC1</accession>
<dbReference type="Proteomes" id="UP000438760">
    <property type="component" value="Unassembled WGS sequence"/>
</dbReference>
<evidence type="ECO:0000313" key="2">
    <source>
        <dbReference type="EMBL" id="MTG98969.1"/>
    </source>
</evidence>
<dbReference type="Gene3D" id="1.25.40.10">
    <property type="entry name" value="Tetratricopeptide repeat domain"/>
    <property type="match status" value="2"/>
</dbReference>
<reference evidence="2 3" key="1">
    <citation type="submission" date="2019-11" db="EMBL/GenBank/DDBJ databases">
        <title>Genome of Strain BIT-d1.</title>
        <authorList>
            <person name="Yang Y."/>
        </authorList>
    </citation>
    <scope>NUCLEOTIDE SEQUENCE [LARGE SCALE GENOMIC DNA]</scope>
    <source>
        <strain evidence="2 3">BIT-d1</strain>
    </source>
</reference>
<name>A0A6I3LHC1_9FLAO</name>
<feature type="repeat" description="TPR" evidence="1">
    <location>
        <begin position="147"/>
        <end position="180"/>
    </location>
</feature>
<protein>
    <submittedName>
        <fullName evidence="2">Uncharacterized protein</fullName>
    </submittedName>
</protein>
<dbReference type="SMART" id="SM00028">
    <property type="entry name" value="TPR"/>
    <property type="match status" value="3"/>
</dbReference>
<keyword evidence="3" id="KW-1185">Reference proteome</keyword>
<sequence>MGQKENRLDDVKALYDQLKFTEEINEAKEEDRVEIYNKNQELSEHIVNILEEVLNEEPLDKDALFWKIKIYNGPHFEDTSLMLSICEEIVEKLKEDKKAVMSAYDWMAWIYDNKLELKEKAIEVLHDKLIEVSLIEDDYSLRDREFGETYYMIAFLYRELEDFDTAISFYKLSHEHFPDHYYASYQGGRLLLERECFDEAFPFLKAYTDFHGNEYTVTYAKEIEAFHNEGKLANHWNLILLMYSIGLSRPTEFGAKNVKEYGMKYLPLIEEELEKNSSNNFAMRMKALHYIYVEKNTKKAFESLEHNYKSLQAIKGPLYFTFYELGAKLDIDVEKFDYPFELNGFYGYNLMTRFLEQAGEYRGEGEKEKALKYYQIAQKIGLNIYDQVEDYFTKGIGDKANNNAHGFAMICNNLGIVIRNVGELSDEQDYTKDIYKKAIELHKKGYEYSPFWENMESGIRMATLVKDYESVDFFAKELLTFHSPYSEGWMSVKGTMMKNLILANEYEKALEFYSEIKDDFEKQKIEDEDIVGEMIYLAAEFFTYIRFKREDYLSTIAFTEDFFSNPVYFELREDLANINYWFSLAWCYHGLENRDEAAKYFTLMIDNFEGGEYQSSIDEIPNEYRLGKIERNAFERLDCFWKRDCNSTDEYPLKDYREDYITYFERIREEIMQGQHITVEKWISDNIHLKVEGRHQRENSSEIIFESLFDFYFQEQNITIRFNLDEREEVIRSFFGLKSKKEWTKLFEVYFYHYSEGESTSNDAIAYHKEKKEFQLLAQELWNDMVRKISN</sequence>
<dbReference type="EMBL" id="WMJX01000036">
    <property type="protein sequence ID" value="MTG98969.1"/>
    <property type="molecule type" value="Genomic_DNA"/>
</dbReference>
<dbReference type="SUPFAM" id="SSF48452">
    <property type="entry name" value="TPR-like"/>
    <property type="match status" value="1"/>
</dbReference>
<dbReference type="OrthoDB" id="1391234at2"/>
<evidence type="ECO:0000256" key="1">
    <source>
        <dbReference type="PROSITE-ProRule" id="PRU00339"/>
    </source>
</evidence>
<keyword evidence="1" id="KW-0802">TPR repeat</keyword>
<dbReference type="InterPro" id="IPR019734">
    <property type="entry name" value="TPR_rpt"/>
</dbReference>
<proteinExistence type="predicted"/>
<organism evidence="2 3">
    <name type="scientific">Myroides albus</name>
    <dbReference type="NCBI Taxonomy" id="2562892"/>
    <lineage>
        <taxon>Bacteria</taxon>
        <taxon>Pseudomonadati</taxon>
        <taxon>Bacteroidota</taxon>
        <taxon>Flavobacteriia</taxon>
        <taxon>Flavobacteriales</taxon>
        <taxon>Flavobacteriaceae</taxon>
        <taxon>Myroides</taxon>
    </lineage>
</organism>
<dbReference type="PROSITE" id="PS50005">
    <property type="entry name" value="TPR"/>
    <property type="match status" value="1"/>
</dbReference>
<dbReference type="AlphaFoldDB" id="A0A6I3LHC1"/>
<comment type="caution">
    <text evidence="2">The sequence shown here is derived from an EMBL/GenBank/DDBJ whole genome shotgun (WGS) entry which is preliminary data.</text>
</comment>
<dbReference type="InterPro" id="IPR011990">
    <property type="entry name" value="TPR-like_helical_dom_sf"/>
</dbReference>
<dbReference type="RefSeq" id="WP_155092978.1">
    <property type="nucleotide sequence ID" value="NZ_CP102754.1"/>
</dbReference>